<dbReference type="InterPro" id="IPR032710">
    <property type="entry name" value="NTF2-like_dom_sf"/>
</dbReference>
<sequence length="105" mass="11110">MIDSAKVPGAARAYFDGGDVRGVFTEGAVVRDDGRTYVGIEEIVAWKSAVSTAFTFTQKIESVNTPGSAVVVSVKVEGDFPGSPVQLHHHFTLDGDRISALTVCP</sequence>
<accession>A0A2A5J826</accession>
<protein>
    <submittedName>
        <fullName evidence="1">Uncharacterized protein</fullName>
    </submittedName>
</protein>
<dbReference type="AlphaFoldDB" id="A0A2A5J826"/>
<reference evidence="1 2" key="1">
    <citation type="submission" date="2017-07" db="EMBL/GenBank/DDBJ databases">
        <title>Draft sequence of Rhodococcus enclensis 23b-28.</title>
        <authorList>
            <person name="Besaury L."/>
            <person name="Sancelme M."/>
            <person name="Amato P."/>
            <person name="Lallement A."/>
            <person name="Delort A.-M."/>
        </authorList>
    </citation>
    <scope>NUCLEOTIDE SEQUENCE [LARGE SCALE GENOMIC DNA]</scope>
    <source>
        <strain evidence="1 2">23b-28</strain>
    </source>
</reference>
<organism evidence="1 2">
    <name type="scientific">Rhodococcus qingshengii</name>
    <dbReference type="NCBI Taxonomy" id="334542"/>
    <lineage>
        <taxon>Bacteria</taxon>
        <taxon>Bacillati</taxon>
        <taxon>Actinomycetota</taxon>
        <taxon>Actinomycetes</taxon>
        <taxon>Mycobacteriales</taxon>
        <taxon>Nocardiaceae</taxon>
        <taxon>Rhodococcus</taxon>
        <taxon>Rhodococcus erythropolis group</taxon>
    </lineage>
</organism>
<comment type="caution">
    <text evidence="1">The sequence shown here is derived from an EMBL/GenBank/DDBJ whole genome shotgun (WGS) entry which is preliminary data.</text>
</comment>
<evidence type="ECO:0000313" key="2">
    <source>
        <dbReference type="Proteomes" id="UP000230886"/>
    </source>
</evidence>
<evidence type="ECO:0000313" key="1">
    <source>
        <dbReference type="EMBL" id="PCK25387.1"/>
    </source>
</evidence>
<dbReference type="RefSeq" id="WP_099698077.1">
    <property type="nucleotide sequence ID" value="NZ_NOVD01000017.1"/>
</dbReference>
<dbReference type="SUPFAM" id="SSF54427">
    <property type="entry name" value="NTF2-like"/>
    <property type="match status" value="1"/>
</dbReference>
<name>A0A2A5J826_RHOSG</name>
<dbReference type="EMBL" id="NOVD01000017">
    <property type="protein sequence ID" value="PCK25387.1"/>
    <property type="molecule type" value="Genomic_DNA"/>
</dbReference>
<gene>
    <name evidence="1" type="ORF">CHR55_21225</name>
</gene>
<proteinExistence type="predicted"/>
<dbReference type="Gene3D" id="3.10.450.50">
    <property type="match status" value="1"/>
</dbReference>
<dbReference type="Proteomes" id="UP000230886">
    <property type="component" value="Unassembled WGS sequence"/>
</dbReference>